<sequence length="539" mass="59699">EREAGSLDSSESGMLSRLGDLLFYTIAEGQERIPIHKFTTALKATGLQTSDPRLRDCMSQMRRMVRESSSGGLLDRDLFQKCVSSNIVLLTQAFRKKFVIPDFEEFTSHVDRIFEDAKELTGGKVAAYIPQLAKSNPDLWGVSLCTVDGQRHSVGHTKIPFCLQSCVKPLTYAISISTLGTEYVHKFVGKEPSGLRYNKLSLNEEGEYYHGSDQTPRCPPFLFPPIPEALFYLNKMAGNEYIGFSNATFQSEKETGDRNYAIGYYLKEKKCFPKGVDMMAALDLYFQLCSVEVTCESGSVMAATLANGGICPITGESVLSAEAVRNTLSLMHSCGMYDFSGQFAFHVGLPAKSAVSGAILLVVPNVMGMMCLSPPLDKLGNSHRGISFCQLVSLFNFHNYDNLRHCARKLDPRREGGEVRNKTVVNLLFAAYSGDVSALRRFALSAMDMEQKDYDSRTALHVAAAEGHIEVVKFLIEACKVNPFVKDRWGNVPLDDAVQFNHLEVVKLLQDYQDSYTPSETQAEAAAEALSKENLESMV</sequence>
<protein>
    <recommendedName>
        <fullName evidence="2">glutaminase</fullName>
        <ecNumber evidence="2">3.5.1.2</ecNumber>
    </recommendedName>
</protein>
<comment type="catalytic activity">
    <reaction evidence="6">
        <text>L-glutamine + H2O = L-glutamate + NH4(+)</text>
        <dbReference type="Rhea" id="RHEA:15889"/>
        <dbReference type="ChEBI" id="CHEBI:15377"/>
        <dbReference type="ChEBI" id="CHEBI:28938"/>
        <dbReference type="ChEBI" id="CHEBI:29985"/>
        <dbReference type="ChEBI" id="CHEBI:58359"/>
        <dbReference type="EC" id="3.5.1.2"/>
    </reaction>
</comment>
<keyword evidence="3" id="KW-0677">Repeat</keyword>
<reference evidence="9" key="1">
    <citation type="submission" date="2025-08" db="UniProtKB">
        <authorList>
            <consortium name="Ensembl"/>
        </authorList>
    </citation>
    <scope>IDENTIFICATION</scope>
</reference>
<reference evidence="9" key="2">
    <citation type="submission" date="2025-09" db="UniProtKB">
        <authorList>
            <consortium name="Ensembl"/>
        </authorList>
    </citation>
    <scope>IDENTIFICATION</scope>
</reference>
<proteinExistence type="inferred from homology"/>
<evidence type="ECO:0000256" key="3">
    <source>
        <dbReference type="ARBA" id="ARBA00022737"/>
    </source>
</evidence>
<dbReference type="GeneTree" id="ENSGT00390000010463"/>
<evidence type="ECO:0000256" key="7">
    <source>
        <dbReference type="PROSITE-ProRule" id="PRU00023"/>
    </source>
</evidence>
<feature type="domain" description="Glutaminase EF-hand" evidence="8">
    <location>
        <begin position="19"/>
        <end position="101"/>
    </location>
</feature>
<evidence type="ECO:0000313" key="9">
    <source>
        <dbReference type="Ensembl" id="ENSCAFP00020031706.1"/>
    </source>
</evidence>
<dbReference type="Proteomes" id="UP000694391">
    <property type="component" value="Unplaced"/>
</dbReference>
<dbReference type="Gene3D" id="1.25.40.20">
    <property type="entry name" value="Ankyrin repeat-containing domain"/>
    <property type="match status" value="1"/>
</dbReference>
<evidence type="ECO:0000256" key="4">
    <source>
        <dbReference type="ARBA" id="ARBA00022801"/>
    </source>
</evidence>
<dbReference type="EC" id="3.5.1.2" evidence="2"/>
<dbReference type="PROSITE" id="PS50088">
    <property type="entry name" value="ANK_REPEAT"/>
    <property type="match status" value="1"/>
</dbReference>
<dbReference type="InterPro" id="IPR015868">
    <property type="entry name" value="Glutaminase"/>
</dbReference>
<dbReference type="Gene3D" id="3.40.710.10">
    <property type="entry name" value="DD-peptidase/beta-lactamase superfamily"/>
    <property type="match status" value="2"/>
</dbReference>
<evidence type="ECO:0000313" key="10">
    <source>
        <dbReference type="Proteomes" id="UP000694391"/>
    </source>
</evidence>
<dbReference type="Gene3D" id="1.10.238.210">
    <property type="match status" value="1"/>
</dbReference>
<dbReference type="GO" id="GO:0004359">
    <property type="term" value="F:glutaminase activity"/>
    <property type="evidence" value="ECO:0007669"/>
    <property type="project" value="UniProtKB-EC"/>
</dbReference>
<dbReference type="SMART" id="SM00248">
    <property type="entry name" value="ANK"/>
    <property type="match status" value="2"/>
</dbReference>
<dbReference type="SUPFAM" id="SSF56601">
    <property type="entry name" value="beta-lactamase/transpeptidase-like"/>
    <property type="match status" value="1"/>
</dbReference>
<accession>A0A8C0R7A4</accession>
<dbReference type="Pfam" id="PF12796">
    <property type="entry name" value="Ank_2"/>
    <property type="match status" value="1"/>
</dbReference>
<dbReference type="Pfam" id="PF17959">
    <property type="entry name" value="EF-hand_14"/>
    <property type="match status" value="1"/>
</dbReference>
<keyword evidence="5 7" id="KW-0040">ANK repeat</keyword>
<dbReference type="Ensembl" id="ENSCAFT00020036616.1">
    <property type="protein sequence ID" value="ENSCAFP00020031706.1"/>
    <property type="gene ID" value="ENSCAFG00020024477.1"/>
</dbReference>
<dbReference type="InterPro" id="IPR002110">
    <property type="entry name" value="Ankyrin_rpt"/>
</dbReference>
<comment type="similarity">
    <text evidence="1">Belongs to the glutaminase family.</text>
</comment>
<dbReference type="InterPro" id="IPR041541">
    <property type="entry name" value="Glutaminase_EF-hand"/>
</dbReference>
<keyword evidence="10" id="KW-1185">Reference proteome</keyword>
<organism evidence="9 10">
    <name type="scientific">Canis lupus dingo</name>
    <name type="common">dingo</name>
    <dbReference type="NCBI Taxonomy" id="286419"/>
    <lineage>
        <taxon>Eukaryota</taxon>
        <taxon>Metazoa</taxon>
        <taxon>Chordata</taxon>
        <taxon>Craniata</taxon>
        <taxon>Vertebrata</taxon>
        <taxon>Euteleostomi</taxon>
        <taxon>Mammalia</taxon>
        <taxon>Eutheria</taxon>
        <taxon>Laurasiatheria</taxon>
        <taxon>Carnivora</taxon>
        <taxon>Caniformia</taxon>
        <taxon>Canidae</taxon>
        <taxon>Canis</taxon>
    </lineage>
</organism>
<dbReference type="PROSITE" id="PS50297">
    <property type="entry name" value="ANK_REP_REGION"/>
    <property type="match status" value="1"/>
</dbReference>
<evidence type="ECO:0000256" key="6">
    <source>
        <dbReference type="ARBA" id="ARBA00049534"/>
    </source>
</evidence>
<keyword evidence="4" id="KW-0378">Hydrolase</keyword>
<dbReference type="FunFam" id="1.25.40.20:FF:000019">
    <property type="entry name" value="Glutaminase liver isoform, mitochondrial"/>
    <property type="match status" value="1"/>
</dbReference>
<evidence type="ECO:0000259" key="8">
    <source>
        <dbReference type="Pfam" id="PF17959"/>
    </source>
</evidence>
<dbReference type="Pfam" id="PF04960">
    <property type="entry name" value="Glutaminase"/>
    <property type="match status" value="2"/>
</dbReference>
<dbReference type="FunFam" id="1.10.238.210:FF:000001">
    <property type="entry name" value="Glutaminase kidney isoform, mitochondrial"/>
    <property type="match status" value="1"/>
</dbReference>
<dbReference type="InterPro" id="IPR036770">
    <property type="entry name" value="Ankyrin_rpt-contain_sf"/>
</dbReference>
<dbReference type="PANTHER" id="PTHR12544:SF33">
    <property type="entry name" value="GLUTAMINASE LIVER ISOFORM, MITOCHONDRIAL"/>
    <property type="match status" value="1"/>
</dbReference>
<feature type="repeat" description="ANK" evidence="7">
    <location>
        <begin position="455"/>
        <end position="477"/>
    </location>
</feature>
<evidence type="ECO:0000256" key="5">
    <source>
        <dbReference type="ARBA" id="ARBA00023043"/>
    </source>
</evidence>
<name>A0A8C0R7A4_CANLU</name>
<dbReference type="PANTHER" id="PTHR12544">
    <property type="entry name" value="GLUTAMINASE"/>
    <property type="match status" value="1"/>
</dbReference>
<dbReference type="GO" id="GO:0006537">
    <property type="term" value="P:glutamate biosynthetic process"/>
    <property type="evidence" value="ECO:0007669"/>
    <property type="project" value="TreeGrafter"/>
</dbReference>
<gene>
    <name evidence="9" type="primary">GLS2</name>
</gene>
<evidence type="ECO:0000256" key="2">
    <source>
        <dbReference type="ARBA" id="ARBA00012918"/>
    </source>
</evidence>
<dbReference type="InterPro" id="IPR012338">
    <property type="entry name" value="Beta-lactam/transpept-like"/>
</dbReference>
<dbReference type="AlphaFoldDB" id="A0A8C0R7A4"/>
<dbReference type="SUPFAM" id="SSF48403">
    <property type="entry name" value="Ankyrin repeat"/>
    <property type="match status" value="1"/>
</dbReference>
<evidence type="ECO:0000256" key="1">
    <source>
        <dbReference type="ARBA" id="ARBA00011076"/>
    </source>
</evidence>
<dbReference type="GO" id="GO:0006543">
    <property type="term" value="P:L-glutamine catabolic process"/>
    <property type="evidence" value="ECO:0007669"/>
    <property type="project" value="TreeGrafter"/>
</dbReference>